<keyword evidence="2" id="KW-0547">Nucleotide-binding</keyword>
<dbReference type="EMBL" id="JBHSBD010000130">
    <property type="protein sequence ID" value="MFC3970966.1"/>
    <property type="molecule type" value="Genomic_DNA"/>
</dbReference>
<evidence type="ECO:0000256" key="3">
    <source>
        <dbReference type="ARBA" id="ARBA00022777"/>
    </source>
</evidence>
<reference evidence="7" key="1">
    <citation type="journal article" date="2019" name="Int. J. Syst. Evol. Microbiol.">
        <title>The Global Catalogue of Microorganisms (GCM) 10K type strain sequencing project: providing services to taxonomists for standard genome sequencing and annotation.</title>
        <authorList>
            <consortium name="The Broad Institute Genomics Platform"/>
            <consortium name="The Broad Institute Genome Sequencing Center for Infectious Disease"/>
            <person name="Wu L."/>
            <person name="Ma J."/>
        </authorList>
    </citation>
    <scope>NUCLEOTIDE SEQUENCE [LARGE SCALE GENOMIC DNA]</scope>
    <source>
        <strain evidence="7">TBRC 5781</strain>
    </source>
</reference>
<sequence>MRNLIRDALDRGSTHNSAQSKTDIIANSFTVEDILAYGRETEILAVRHRDLGSQFALKLLRQNARYDPISRELLIQEASVGLRFAHPCILRTHMLLRLEDGRPAILMERGGPSLYAIATQQALTAQLIFQVAEDVLLALEQLHSAGFAHGDLSPANILRTTDDPASWKLSDFGLCRHVGSGVPHEDTKSAGTPDFQAPEQACSKPLDCRADLYSLGRVLQWMLQRQQGDGYEDKVIRGLASSLTEVDPESRPKDASQCRATLLHLRTRK</sequence>
<dbReference type="GO" id="GO:0004674">
    <property type="term" value="F:protein serine/threonine kinase activity"/>
    <property type="evidence" value="ECO:0007669"/>
    <property type="project" value="UniProtKB-KW"/>
</dbReference>
<proteinExistence type="predicted"/>
<comment type="caution">
    <text evidence="6">The sequence shown here is derived from an EMBL/GenBank/DDBJ whole genome shotgun (WGS) entry which is preliminary data.</text>
</comment>
<feature type="domain" description="Protein kinase" evidence="5">
    <location>
        <begin position="29"/>
        <end position="269"/>
    </location>
</feature>
<dbReference type="PROSITE" id="PS50011">
    <property type="entry name" value="PROTEIN_KINASE_DOM"/>
    <property type="match status" value="1"/>
</dbReference>
<keyword evidence="4" id="KW-0067">ATP-binding</keyword>
<dbReference type="Gene3D" id="1.10.510.10">
    <property type="entry name" value="Transferase(Phosphotransferase) domain 1"/>
    <property type="match status" value="1"/>
</dbReference>
<keyword evidence="7" id="KW-1185">Reference proteome</keyword>
<evidence type="ECO:0000259" key="5">
    <source>
        <dbReference type="PROSITE" id="PS50011"/>
    </source>
</evidence>
<protein>
    <submittedName>
        <fullName evidence="6">Serine/threonine protein kinase</fullName>
    </submittedName>
</protein>
<gene>
    <name evidence="6" type="ORF">ACFOVS_23130</name>
</gene>
<dbReference type="InterPro" id="IPR011009">
    <property type="entry name" value="Kinase-like_dom_sf"/>
</dbReference>
<name>A0ABV8EF58_9HYPH</name>
<keyword evidence="6" id="KW-0723">Serine/threonine-protein kinase</keyword>
<keyword evidence="1" id="KW-0808">Transferase</keyword>
<dbReference type="CDD" id="cd14014">
    <property type="entry name" value="STKc_PknB_like"/>
    <property type="match status" value="1"/>
</dbReference>
<dbReference type="SUPFAM" id="SSF56112">
    <property type="entry name" value="Protein kinase-like (PK-like)"/>
    <property type="match status" value="1"/>
</dbReference>
<dbReference type="PANTHER" id="PTHR43289:SF6">
    <property type="entry name" value="SERINE_THREONINE-PROTEIN KINASE NEKL-3"/>
    <property type="match status" value="1"/>
</dbReference>
<dbReference type="InterPro" id="IPR000719">
    <property type="entry name" value="Prot_kinase_dom"/>
</dbReference>
<organism evidence="6 7">
    <name type="scientific">Rhizobium lemnae</name>
    <dbReference type="NCBI Taxonomy" id="1214924"/>
    <lineage>
        <taxon>Bacteria</taxon>
        <taxon>Pseudomonadati</taxon>
        <taxon>Pseudomonadota</taxon>
        <taxon>Alphaproteobacteria</taxon>
        <taxon>Hyphomicrobiales</taxon>
        <taxon>Rhizobiaceae</taxon>
        <taxon>Rhizobium/Agrobacterium group</taxon>
        <taxon>Rhizobium</taxon>
    </lineage>
</organism>
<evidence type="ECO:0000256" key="4">
    <source>
        <dbReference type="ARBA" id="ARBA00022840"/>
    </source>
</evidence>
<dbReference type="Proteomes" id="UP001595697">
    <property type="component" value="Unassembled WGS sequence"/>
</dbReference>
<evidence type="ECO:0000313" key="7">
    <source>
        <dbReference type="Proteomes" id="UP001595697"/>
    </source>
</evidence>
<evidence type="ECO:0000256" key="1">
    <source>
        <dbReference type="ARBA" id="ARBA00022679"/>
    </source>
</evidence>
<accession>A0ABV8EF58</accession>
<evidence type="ECO:0000256" key="2">
    <source>
        <dbReference type="ARBA" id="ARBA00022741"/>
    </source>
</evidence>
<dbReference type="RefSeq" id="WP_377307383.1">
    <property type="nucleotide sequence ID" value="NZ_JBHSBD010000130.1"/>
</dbReference>
<dbReference type="Gene3D" id="3.30.200.20">
    <property type="entry name" value="Phosphorylase Kinase, domain 1"/>
    <property type="match status" value="1"/>
</dbReference>
<keyword evidence="3 6" id="KW-0418">Kinase</keyword>
<evidence type="ECO:0000313" key="6">
    <source>
        <dbReference type="EMBL" id="MFC3970966.1"/>
    </source>
</evidence>
<dbReference type="Pfam" id="PF00069">
    <property type="entry name" value="Pkinase"/>
    <property type="match status" value="1"/>
</dbReference>
<dbReference type="PANTHER" id="PTHR43289">
    <property type="entry name" value="MITOGEN-ACTIVATED PROTEIN KINASE KINASE KINASE 20-RELATED"/>
    <property type="match status" value="1"/>
</dbReference>